<dbReference type="Pfam" id="PF04326">
    <property type="entry name" value="SLFN_AlbA_2"/>
    <property type="match status" value="1"/>
</dbReference>
<feature type="domain" description="HTH marR-type" evidence="2">
    <location>
        <begin position="417"/>
        <end position="464"/>
    </location>
</feature>
<evidence type="ECO:0000256" key="1">
    <source>
        <dbReference type="ARBA" id="ARBA00023125"/>
    </source>
</evidence>
<evidence type="ECO:0000259" key="2">
    <source>
        <dbReference type="Pfam" id="PF01047"/>
    </source>
</evidence>
<organism evidence="4 5">
    <name type="scientific">Staphylococcus aureus (strain MRSA252)</name>
    <dbReference type="NCBI Taxonomy" id="282458"/>
    <lineage>
        <taxon>Bacteria</taxon>
        <taxon>Bacillati</taxon>
        <taxon>Bacillota</taxon>
        <taxon>Bacilli</taxon>
        <taxon>Bacillales</taxon>
        <taxon>Staphylococcaceae</taxon>
        <taxon>Staphylococcus</taxon>
    </lineage>
</organism>
<evidence type="ECO:0000313" key="4">
    <source>
        <dbReference type="EMBL" id="CAG41280.1"/>
    </source>
</evidence>
<gene>
    <name evidence="4" type="ordered locus">SAR2299</name>
</gene>
<dbReference type="InterPro" id="IPR007421">
    <property type="entry name" value="Schlafen_AlbA_2_dom"/>
</dbReference>
<dbReference type="AlphaFoldDB" id="A0A7U7EWA5"/>
<dbReference type="Pfam" id="PF13749">
    <property type="entry name" value="HATPase_c_4"/>
    <property type="match status" value="1"/>
</dbReference>
<dbReference type="GO" id="GO:0003677">
    <property type="term" value="F:DNA binding"/>
    <property type="evidence" value="ECO:0007669"/>
    <property type="project" value="UniProtKB-KW"/>
</dbReference>
<accession>A0A7U7EWA5</accession>
<dbReference type="EMBL" id="BX571856">
    <property type="protein sequence ID" value="CAG41280.1"/>
    <property type="molecule type" value="Genomic_DNA"/>
</dbReference>
<dbReference type="InterPro" id="IPR000835">
    <property type="entry name" value="HTH_MarR-typ"/>
</dbReference>
<dbReference type="Gene3D" id="3.30.950.30">
    <property type="entry name" value="Schlafen, AAA domain"/>
    <property type="match status" value="1"/>
</dbReference>
<dbReference type="InterPro" id="IPR036388">
    <property type="entry name" value="WH-like_DNA-bd_sf"/>
</dbReference>
<dbReference type="InterPro" id="IPR038475">
    <property type="entry name" value="RecG_C_sf"/>
</dbReference>
<dbReference type="Gene3D" id="3.30.565.60">
    <property type="match status" value="1"/>
</dbReference>
<dbReference type="KEGG" id="sar:SAR2299"/>
<dbReference type="SUPFAM" id="SSF46785">
    <property type="entry name" value="Winged helix' DNA-binding domain"/>
    <property type="match status" value="1"/>
</dbReference>
<evidence type="ECO:0000259" key="3">
    <source>
        <dbReference type="Pfam" id="PF04326"/>
    </source>
</evidence>
<proteinExistence type="predicted"/>
<reference evidence="4 5" key="1">
    <citation type="journal article" date="2004" name="Proc. Natl. Acad. Sci. U.S.A.">
        <title>Complete genomes of two clinical Staphylococcus aureus strains: evidence for the rapid evolution of virulence and drug resistance.</title>
        <authorList>
            <person name="Holden M.T.G."/>
            <person name="Feil E.J."/>
            <person name="Lindsay J.A."/>
            <person name="Peacock S.J."/>
            <person name="Day N.P.J."/>
            <person name="Enright M.C."/>
            <person name="Foster T.J."/>
            <person name="Moore C.E."/>
            <person name="Hurst L."/>
            <person name="Atkin R."/>
            <person name="Barron A."/>
            <person name="Bason N."/>
            <person name="Bentley S.D."/>
            <person name="Chillingworth C."/>
            <person name="Chillingworth T."/>
            <person name="Churcher C."/>
            <person name="Clark L."/>
            <person name="Corton C."/>
            <person name="Cronin A."/>
            <person name="Doggett J."/>
            <person name="Dowd L."/>
            <person name="Feltwell T."/>
            <person name="Hance Z."/>
            <person name="Harris B."/>
            <person name="Hauser H."/>
            <person name="Holroyd S."/>
            <person name="Jagels K."/>
            <person name="James K.D."/>
            <person name="Lennard N."/>
            <person name="Line A."/>
            <person name="Mayes R."/>
            <person name="Moule S."/>
            <person name="Mungall K."/>
            <person name="Ormond D."/>
            <person name="Quail M.A."/>
            <person name="Rabbinowitsch E."/>
            <person name="Rutherford K."/>
            <person name="Sanders M."/>
            <person name="Sharp S."/>
            <person name="Simmonds M."/>
            <person name="Stevens K."/>
            <person name="Whitehead S."/>
            <person name="Barrell B.G."/>
            <person name="Spratt B.G."/>
            <person name="Parkhill J."/>
        </authorList>
    </citation>
    <scope>NUCLEOTIDE SEQUENCE [LARGE SCALE GENOMIC DNA]</scope>
    <source>
        <strain evidence="4 5">MRSA252</strain>
    </source>
</reference>
<protein>
    <recommendedName>
        <fullName evidence="6">Divergent AAA domain protein</fullName>
    </recommendedName>
</protein>
<evidence type="ECO:0000313" key="5">
    <source>
        <dbReference type="Proteomes" id="UP000000596"/>
    </source>
</evidence>
<dbReference type="Pfam" id="PF01047">
    <property type="entry name" value="MarR"/>
    <property type="match status" value="1"/>
</dbReference>
<dbReference type="Proteomes" id="UP000000596">
    <property type="component" value="Chromosome"/>
</dbReference>
<dbReference type="CDD" id="cd00090">
    <property type="entry name" value="HTH_ARSR"/>
    <property type="match status" value="1"/>
</dbReference>
<dbReference type="PANTHER" id="PTHR30595:SF6">
    <property type="entry name" value="SCHLAFEN ALBA-2 DOMAIN-CONTAINING PROTEIN"/>
    <property type="match status" value="1"/>
</dbReference>
<dbReference type="InterPro" id="IPR038461">
    <property type="entry name" value="Schlafen_AlbA_2_dom_sf"/>
</dbReference>
<dbReference type="Gene3D" id="1.10.10.10">
    <property type="entry name" value="Winged helix-like DNA-binding domain superfamily/Winged helix DNA-binding domain"/>
    <property type="match status" value="1"/>
</dbReference>
<keyword evidence="1" id="KW-0238">DNA-binding</keyword>
<dbReference type="InterPro" id="IPR011991">
    <property type="entry name" value="ArsR-like_HTH"/>
</dbReference>
<dbReference type="GO" id="GO:0003700">
    <property type="term" value="F:DNA-binding transcription factor activity"/>
    <property type="evidence" value="ECO:0007669"/>
    <property type="project" value="InterPro"/>
</dbReference>
<evidence type="ECO:0008006" key="6">
    <source>
        <dbReference type="Google" id="ProtNLM"/>
    </source>
</evidence>
<dbReference type="PANTHER" id="PTHR30595">
    <property type="entry name" value="GLPR-RELATED TRANSCRIPTIONAL REPRESSOR"/>
    <property type="match status" value="1"/>
</dbReference>
<name>A0A7U7EWA5_STAAR</name>
<feature type="domain" description="Schlafen AlbA-2" evidence="3">
    <location>
        <begin position="20"/>
        <end position="137"/>
    </location>
</feature>
<dbReference type="InterPro" id="IPR036390">
    <property type="entry name" value="WH_DNA-bd_sf"/>
</dbReference>
<sequence>MRGLYMTSSKYIEYLQTEVEGQLLDRKRASINPKDVAQHISAFANAEGGKLVIGIEDNGEISGFNHSKAKKKEVYIEAPFEHLYRIPKYTYEIIEVKKRDGTMDEILIFDIEPSYDAIITLKDDSVYLRINDKSRKLTHNQITNLEYDRGSRRFEEELVEYSSIEDVNEELVDEFKQLLNTNVDNEKLLKARGFMREGKLTVAGLLLFSNHINVYLPGARIRFMRYEGTKEESGTRLNIVKDITFDKALPVAIREARAFINTQLREYTFLGKEGRFVTLPEYPEFAWFEGMINSIVHRRYDNQGDHIRIKMFDDRLEISSPGALPASVTLENIKEERYSRNPKLAAALTQYKWVRESNEGVGRIFDEMKQYFLDDPVYSEPNNSSVQLALKNNIIARKKRETGRVSNIITPELFESLNEQQELIVRHLYNQGELTASKIANIIQRSVPTARKRLKELEEMNIISTHGSSKNDPKRTYYLLGFE</sequence>